<dbReference type="GO" id="GO:0005737">
    <property type="term" value="C:cytoplasm"/>
    <property type="evidence" value="ECO:0007669"/>
    <property type="project" value="TreeGrafter"/>
</dbReference>
<evidence type="ECO:0000259" key="1">
    <source>
        <dbReference type="Pfam" id="PF01728"/>
    </source>
</evidence>
<dbReference type="InterPro" id="IPR002877">
    <property type="entry name" value="RNA_MeTrfase_FtsJ_dom"/>
</dbReference>
<dbReference type="GO" id="GO:0004483">
    <property type="term" value="F:methyltransferase cap1 activity"/>
    <property type="evidence" value="ECO:0007669"/>
    <property type="project" value="UniProtKB-ARBA"/>
</dbReference>
<protein>
    <recommendedName>
        <fullName evidence="1">Ribosomal RNA methyltransferase FtsJ domain-containing protein</fullName>
    </recommendedName>
</protein>
<dbReference type="Pfam" id="PF01728">
    <property type="entry name" value="FtsJ"/>
    <property type="match status" value="1"/>
</dbReference>
<feature type="domain" description="Ribosomal RNA methyltransferase FtsJ" evidence="1">
    <location>
        <begin position="83"/>
        <end position="282"/>
    </location>
</feature>
<evidence type="ECO:0000313" key="2">
    <source>
        <dbReference type="EMBL" id="QHT25368.1"/>
    </source>
</evidence>
<dbReference type="EMBL" id="MN739765">
    <property type="protein sequence ID" value="QHT25368.1"/>
    <property type="molecule type" value="Genomic_DNA"/>
</dbReference>
<dbReference type="InterPro" id="IPR029063">
    <property type="entry name" value="SAM-dependent_MTases_sf"/>
</dbReference>
<dbReference type="GO" id="GO:0005634">
    <property type="term" value="C:nucleus"/>
    <property type="evidence" value="ECO:0007669"/>
    <property type="project" value="TreeGrafter"/>
</dbReference>
<dbReference type="SUPFAM" id="SSF53335">
    <property type="entry name" value="S-adenosyl-L-methionine-dependent methyltransferases"/>
    <property type="match status" value="1"/>
</dbReference>
<dbReference type="PANTHER" id="PTHR16121">
    <property type="entry name" value="CAP-SPECIFIC MRNA (NUCLEOSIDE-2'-O-)-METHYLTRANSFERASE 1-RELATED"/>
    <property type="match status" value="1"/>
</dbReference>
<organism evidence="2">
    <name type="scientific">viral metagenome</name>
    <dbReference type="NCBI Taxonomy" id="1070528"/>
    <lineage>
        <taxon>unclassified sequences</taxon>
        <taxon>metagenomes</taxon>
        <taxon>organismal metagenomes</taxon>
    </lineage>
</organism>
<dbReference type="InterPro" id="IPR050851">
    <property type="entry name" value="mRNA_Cap_2O-Ribose_MeTrfase"/>
</dbReference>
<dbReference type="GO" id="GO:0032259">
    <property type="term" value="P:methylation"/>
    <property type="evidence" value="ECO:0007669"/>
    <property type="project" value="InterPro"/>
</dbReference>
<dbReference type="Gene3D" id="3.40.50.12760">
    <property type="match status" value="1"/>
</dbReference>
<sequence>MTYYLLPRTSCLIYKSIDCFDNGPQPTPIISNSLSCYLYQMKECLNNCEKDWDTFKKYTNPYEYIHSSIPFKKKSISKHKPLSRSYFKMIEIINTFNLTFDTKPLCSFHLAEGPGGFIEAIANLRNCSYDKYIGMTILDNNNDPNIPAWKKTENFLRQHKNVIIETGADKTGNILSIDNFTYCKEKYASSMDLVTADGGFDFSLDFNNQEINITQLLFGQIIYALTMQKKGGVFILKIFDTFMQHSIDLLYILSSFYEKVYIIKPQTSRYANSEKYVICKGFLFNSCENFYPFLYRAFDKMLSCTNKNNTQELFIHRFLNIPIPFFFINKLEEFNAIFGQQQIENIHYTISLISSKHKQDKIDNLIKLNIQKCVQWCMKNNVEINFL</sequence>
<accession>A0A6C0E980</accession>
<dbReference type="PANTHER" id="PTHR16121:SF0">
    <property type="entry name" value="CAP-SPECIFIC MRNA (NUCLEOSIDE-2'-O-)-METHYLTRANSFERASE 1"/>
    <property type="match status" value="1"/>
</dbReference>
<dbReference type="AlphaFoldDB" id="A0A6C0E980"/>
<name>A0A6C0E980_9ZZZZ</name>
<dbReference type="GO" id="GO:0006370">
    <property type="term" value="P:7-methylguanosine mRNA capping"/>
    <property type="evidence" value="ECO:0007669"/>
    <property type="project" value="TreeGrafter"/>
</dbReference>
<proteinExistence type="predicted"/>
<reference evidence="2" key="1">
    <citation type="journal article" date="2020" name="Nature">
        <title>Giant virus diversity and host interactions through global metagenomics.</title>
        <authorList>
            <person name="Schulz F."/>
            <person name="Roux S."/>
            <person name="Paez-Espino D."/>
            <person name="Jungbluth S."/>
            <person name="Walsh D.A."/>
            <person name="Denef V.J."/>
            <person name="McMahon K.D."/>
            <person name="Konstantinidis K.T."/>
            <person name="Eloe-Fadrosh E.A."/>
            <person name="Kyrpides N.C."/>
            <person name="Woyke T."/>
        </authorList>
    </citation>
    <scope>NUCLEOTIDE SEQUENCE</scope>
    <source>
        <strain evidence="2">GVMAG-M-3300023179-152</strain>
    </source>
</reference>